<sequence>MDEGRQSVRGLAPSCLSELLHHHAASSSQESPQDSAITRDINRTFPAHDYFKDTGGDGQDSLYKICKAYSVYDQEIGYCQGQSFLAAVLLLH</sequence>
<organism evidence="2 3">
    <name type="scientific">Ataeniobius toweri</name>
    <dbReference type="NCBI Taxonomy" id="208326"/>
    <lineage>
        <taxon>Eukaryota</taxon>
        <taxon>Metazoa</taxon>
        <taxon>Chordata</taxon>
        <taxon>Craniata</taxon>
        <taxon>Vertebrata</taxon>
        <taxon>Euteleostomi</taxon>
        <taxon>Actinopterygii</taxon>
        <taxon>Neopterygii</taxon>
        <taxon>Teleostei</taxon>
        <taxon>Neoteleostei</taxon>
        <taxon>Acanthomorphata</taxon>
        <taxon>Ovalentaria</taxon>
        <taxon>Atherinomorphae</taxon>
        <taxon>Cyprinodontiformes</taxon>
        <taxon>Goodeidae</taxon>
        <taxon>Ataeniobius</taxon>
    </lineage>
</organism>
<dbReference type="PROSITE" id="PS50086">
    <property type="entry name" value="TBC_RABGAP"/>
    <property type="match status" value="1"/>
</dbReference>
<comment type="caution">
    <text evidence="2">The sequence shown here is derived from an EMBL/GenBank/DDBJ whole genome shotgun (WGS) entry which is preliminary data.</text>
</comment>
<proteinExistence type="predicted"/>
<evidence type="ECO:0000313" key="3">
    <source>
        <dbReference type="Proteomes" id="UP001345963"/>
    </source>
</evidence>
<accession>A0ABU7CEE8</accession>
<dbReference type="PANTHER" id="PTHR47219:SF6">
    <property type="entry name" value="RAB GTPASE-ACTIVATING PROTEIN 1"/>
    <property type="match status" value="1"/>
</dbReference>
<protein>
    <submittedName>
        <fullName evidence="2">Rab GTPase-activating protein 1</fullName>
    </submittedName>
</protein>
<evidence type="ECO:0000313" key="2">
    <source>
        <dbReference type="EMBL" id="MED6261131.1"/>
    </source>
</evidence>
<dbReference type="InterPro" id="IPR035969">
    <property type="entry name" value="Rab-GAP_TBC_sf"/>
</dbReference>
<dbReference type="InterPro" id="IPR050302">
    <property type="entry name" value="Rab_GAP_TBC_domain"/>
</dbReference>
<keyword evidence="3" id="KW-1185">Reference proteome</keyword>
<dbReference type="Proteomes" id="UP001345963">
    <property type="component" value="Unassembled WGS sequence"/>
</dbReference>
<dbReference type="PANTHER" id="PTHR47219">
    <property type="entry name" value="RAB GTPASE-ACTIVATING PROTEIN 1-LIKE"/>
    <property type="match status" value="1"/>
</dbReference>
<reference evidence="2 3" key="1">
    <citation type="submission" date="2021-07" db="EMBL/GenBank/DDBJ databases">
        <authorList>
            <person name="Palmer J.M."/>
        </authorList>
    </citation>
    <scope>NUCLEOTIDE SEQUENCE [LARGE SCALE GENOMIC DNA]</scope>
    <source>
        <strain evidence="2 3">AT_MEX2019</strain>
        <tissue evidence="2">Muscle</tissue>
    </source>
</reference>
<feature type="domain" description="Rab-GAP TBC" evidence="1">
    <location>
        <begin position="1"/>
        <end position="92"/>
    </location>
</feature>
<dbReference type="InterPro" id="IPR000195">
    <property type="entry name" value="Rab-GAP-TBC_dom"/>
</dbReference>
<evidence type="ECO:0000259" key="1">
    <source>
        <dbReference type="PROSITE" id="PS50086"/>
    </source>
</evidence>
<gene>
    <name evidence="2" type="primary">RABGAP1_2</name>
    <name evidence="2" type="ORF">ATANTOWER_001202</name>
</gene>
<dbReference type="Gene3D" id="1.10.8.270">
    <property type="entry name" value="putative rabgap domain of human tbc1 domain family member 14 like domains"/>
    <property type="match status" value="1"/>
</dbReference>
<name>A0ABU7CEE8_9TELE</name>
<dbReference type="Pfam" id="PF00566">
    <property type="entry name" value="RabGAP-TBC"/>
    <property type="match status" value="1"/>
</dbReference>
<dbReference type="EMBL" id="JAHUTI010089631">
    <property type="protein sequence ID" value="MED6261131.1"/>
    <property type="molecule type" value="Genomic_DNA"/>
</dbReference>
<feature type="non-terminal residue" evidence="2">
    <location>
        <position position="92"/>
    </location>
</feature>
<dbReference type="SUPFAM" id="SSF47923">
    <property type="entry name" value="Ypt/Rab-GAP domain of gyp1p"/>
    <property type="match status" value="1"/>
</dbReference>